<evidence type="ECO:0000313" key="8">
    <source>
        <dbReference type="Proteomes" id="UP000238274"/>
    </source>
</evidence>
<keyword evidence="3" id="KW-0963">Cytoplasm</keyword>
<reference evidence="8" key="3">
    <citation type="journal article" date="2018" name="Mol. Plant Microbe Interact.">
        <title>Genome sequence resources for the wheat stripe rust pathogen (Puccinia striiformis f. sp. tritici) and the barley stripe rust pathogen (Puccinia striiformis f. sp. hordei).</title>
        <authorList>
            <person name="Xia C."/>
            <person name="Wang M."/>
            <person name="Yin C."/>
            <person name="Cornejo O.E."/>
            <person name="Hulbert S.H."/>
            <person name="Chen X."/>
        </authorList>
    </citation>
    <scope>NUCLEOTIDE SEQUENCE [LARGE SCALE GENOMIC DNA]</scope>
    <source>
        <strain evidence="8">93TX-2</strain>
    </source>
</reference>
<dbReference type="EMBL" id="PKSM01000175">
    <property type="protein sequence ID" value="POW05118.1"/>
    <property type="molecule type" value="Genomic_DNA"/>
</dbReference>
<evidence type="ECO:0000256" key="1">
    <source>
        <dbReference type="ARBA" id="ARBA00004245"/>
    </source>
</evidence>
<evidence type="ECO:0000259" key="6">
    <source>
        <dbReference type="Pfam" id="PF06886"/>
    </source>
</evidence>
<name>A0A2S4V6I4_9BASI</name>
<reference evidence="7 8" key="1">
    <citation type="submission" date="2017-12" db="EMBL/GenBank/DDBJ databases">
        <title>Gene loss provides genomic basis for host adaptation in cereal stripe rust fungi.</title>
        <authorList>
            <person name="Xia C."/>
        </authorList>
    </citation>
    <scope>NUCLEOTIDE SEQUENCE [LARGE SCALE GENOMIC DNA]</scope>
    <source>
        <strain evidence="7 8">93TX-2</strain>
    </source>
</reference>
<feature type="region of interest" description="Disordered" evidence="5">
    <location>
        <begin position="32"/>
        <end position="56"/>
    </location>
</feature>
<feature type="compositionally biased region" description="Basic and acidic residues" evidence="5">
    <location>
        <begin position="171"/>
        <end position="182"/>
    </location>
</feature>
<feature type="region of interest" description="Disordered" evidence="5">
    <location>
        <begin position="69"/>
        <end position="104"/>
    </location>
</feature>
<evidence type="ECO:0000256" key="5">
    <source>
        <dbReference type="SAM" id="MobiDB-lite"/>
    </source>
</evidence>
<dbReference type="VEuPathDB" id="FungiDB:PSTT_02884"/>
<dbReference type="VEuPathDB" id="FungiDB:PSHT_10928"/>
<feature type="compositionally biased region" description="Polar residues" evidence="5">
    <location>
        <begin position="41"/>
        <end position="56"/>
    </location>
</feature>
<evidence type="ECO:0000256" key="2">
    <source>
        <dbReference type="ARBA" id="ARBA00005885"/>
    </source>
</evidence>
<evidence type="ECO:0000313" key="7">
    <source>
        <dbReference type="EMBL" id="POW05118.1"/>
    </source>
</evidence>
<evidence type="ECO:0000256" key="3">
    <source>
        <dbReference type="ARBA" id="ARBA00022490"/>
    </source>
</evidence>
<proteinExistence type="inferred from homology"/>
<dbReference type="GO" id="GO:0005856">
    <property type="term" value="C:cytoskeleton"/>
    <property type="evidence" value="ECO:0007669"/>
    <property type="project" value="UniProtKB-SubCell"/>
</dbReference>
<dbReference type="Pfam" id="PF06886">
    <property type="entry name" value="TPX2"/>
    <property type="match status" value="1"/>
</dbReference>
<dbReference type="OrthoDB" id="2503386at2759"/>
<dbReference type="AlphaFoldDB" id="A0A2S4V6I4"/>
<keyword evidence="8" id="KW-1185">Reference proteome</keyword>
<feature type="region of interest" description="Disordered" evidence="5">
    <location>
        <begin position="134"/>
        <end position="230"/>
    </location>
</feature>
<dbReference type="Proteomes" id="UP000238274">
    <property type="component" value="Unassembled WGS sequence"/>
</dbReference>
<comment type="caution">
    <text evidence="7">The sequence shown here is derived from an EMBL/GenBank/DDBJ whole genome shotgun (WGS) entry which is preliminary data.</text>
</comment>
<dbReference type="InterPro" id="IPR027329">
    <property type="entry name" value="TPX2_C"/>
</dbReference>
<feature type="compositionally biased region" description="Polar residues" evidence="5">
    <location>
        <begin position="214"/>
        <end position="230"/>
    </location>
</feature>
<gene>
    <name evidence="7" type="ORF">PSHT_10928</name>
</gene>
<protein>
    <recommendedName>
        <fullName evidence="6">TPX2 C-terminal domain-containing protein</fullName>
    </recommendedName>
</protein>
<accession>A0A2S4V6I4</accession>
<sequence>MPVKPTISPPRNTQERGIILLLISLTDAIRAPSEEPRAEASDSSGSTSTQVKTTSLSAERRCTVLLEVPSDFDPGHPAVDGEPSSYYDPQPGITSGHTDQPNIVKQSSDLTLPTEFDFAFRLTMPNKPRIKDARALQAGSSTQTAVLPRRPPVPTTSQAKATARPKTLTRSRPDDVDADRAPKRSRSYQSNVASPARTLRYLYNPPRPQEVRPQKQSTNNSRPASSGFQSRLNQWREVEARQSTSSIHGSLSHSVQSRNIPEWQDVSLVYHALPVKDHSRSRKPMMSFGLDTEKRILERENWEQTTANMEKIEAEVRAQEEFKALKMEHERFIGMSREYVVKADPVPHYLKKSH</sequence>
<keyword evidence="4" id="KW-0206">Cytoskeleton</keyword>
<feature type="compositionally biased region" description="Polar residues" evidence="5">
    <location>
        <begin position="92"/>
        <end position="104"/>
    </location>
</feature>
<reference evidence="8" key="2">
    <citation type="journal article" date="2018" name="BMC Genomics">
        <title>Genomic insights into host adaptation between the wheat stripe rust pathogen (Puccinia striiformis f. sp. tritici) and the barley stripe rust pathogen (Puccinia striiformis f. sp. hordei).</title>
        <authorList>
            <person name="Xia C."/>
            <person name="Wang M."/>
            <person name="Yin C."/>
            <person name="Cornejo O.E."/>
            <person name="Hulbert S.H."/>
            <person name="Chen X."/>
        </authorList>
    </citation>
    <scope>NUCLEOTIDE SEQUENCE [LARGE SCALE GENOMIC DNA]</scope>
    <source>
        <strain evidence="8">93TX-2</strain>
    </source>
</reference>
<feature type="domain" description="TPX2 C-terminal" evidence="6">
    <location>
        <begin position="288"/>
        <end position="351"/>
    </location>
</feature>
<evidence type="ECO:0000256" key="4">
    <source>
        <dbReference type="ARBA" id="ARBA00023212"/>
    </source>
</evidence>
<comment type="similarity">
    <text evidence="2">Belongs to the TPX2 family.</text>
</comment>
<organism evidence="7 8">
    <name type="scientific">Puccinia striiformis</name>
    <dbReference type="NCBI Taxonomy" id="27350"/>
    <lineage>
        <taxon>Eukaryota</taxon>
        <taxon>Fungi</taxon>
        <taxon>Dikarya</taxon>
        <taxon>Basidiomycota</taxon>
        <taxon>Pucciniomycotina</taxon>
        <taxon>Pucciniomycetes</taxon>
        <taxon>Pucciniales</taxon>
        <taxon>Pucciniaceae</taxon>
        <taxon>Puccinia</taxon>
    </lineage>
</organism>
<comment type="subcellular location">
    <subcellularLocation>
        <location evidence="1">Cytoplasm</location>
        <location evidence="1">Cytoskeleton</location>
    </subcellularLocation>
</comment>